<dbReference type="GO" id="GO:0046872">
    <property type="term" value="F:metal ion binding"/>
    <property type="evidence" value="ECO:0007669"/>
    <property type="project" value="UniProtKB-KW"/>
</dbReference>
<dbReference type="InterPro" id="IPR000718">
    <property type="entry name" value="Peptidase_M13"/>
</dbReference>
<evidence type="ECO:0000256" key="1">
    <source>
        <dbReference type="ARBA" id="ARBA00001947"/>
    </source>
</evidence>
<feature type="compositionally biased region" description="Acidic residues" evidence="8">
    <location>
        <begin position="304"/>
        <end position="323"/>
    </location>
</feature>
<feature type="chain" id="PRO_5040385288" description="Endothelin-converting enzyme 1" evidence="9">
    <location>
        <begin position="20"/>
        <end position="772"/>
    </location>
</feature>
<dbReference type="Pfam" id="PF01431">
    <property type="entry name" value="Peptidase_M13"/>
    <property type="match status" value="1"/>
</dbReference>
<keyword evidence="4" id="KW-0479">Metal-binding</keyword>
<dbReference type="InterPro" id="IPR008753">
    <property type="entry name" value="Peptidase_M13_N"/>
</dbReference>
<evidence type="ECO:0000256" key="7">
    <source>
        <dbReference type="ARBA" id="ARBA00023049"/>
    </source>
</evidence>
<gene>
    <name evidence="12" type="ORF">BG006_008830</name>
</gene>
<dbReference type="Proteomes" id="UP000696485">
    <property type="component" value="Unassembled WGS sequence"/>
</dbReference>
<dbReference type="GO" id="GO:0005886">
    <property type="term" value="C:plasma membrane"/>
    <property type="evidence" value="ECO:0007669"/>
    <property type="project" value="TreeGrafter"/>
</dbReference>
<dbReference type="EMBL" id="JAAAUY010000610">
    <property type="protein sequence ID" value="KAF9327950.1"/>
    <property type="molecule type" value="Genomic_DNA"/>
</dbReference>
<dbReference type="PANTHER" id="PTHR11733:SF167">
    <property type="entry name" value="FI17812P1-RELATED"/>
    <property type="match status" value="1"/>
</dbReference>
<name>A0A9P5VJW4_9FUNG</name>
<evidence type="ECO:0000256" key="4">
    <source>
        <dbReference type="ARBA" id="ARBA00022723"/>
    </source>
</evidence>
<keyword evidence="9" id="KW-0732">Signal</keyword>
<evidence type="ECO:0000313" key="12">
    <source>
        <dbReference type="EMBL" id="KAF9327950.1"/>
    </source>
</evidence>
<evidence type="ECO:0000256" key="8">
    <source>
        <dbReference type="SAM" id="MobiDB-lite"/>
    </source>
</evidence>
<evidence type="ECO:0000256" key="6">
    <source>
        <dbReference type="ARBA" id="ARBA00022833"/>
    </source>
</evidence>
<organism evidence="12 13">
    <name type="scientific">Podila minutissima</name>
    <dbReference type="NCBI Taxonomy" id="64525"/>
    <lineage>
        <taxon>Eukaryota</taxon>
        <taxon>Fungi</taxon>
        <taxon>Fungi incertae sedis</taxon>
        <taxon>Mucoromycota</taxon>
        <taxon>Mortierellomycotina</taxon>
        <taxon>Mortierellomycetes</taxon>
        <taxon>Mortierellales</taxon>
        <taxon>Mortierellaceae</taxon>
        <taxon>Podila</taxon>
    </lineage>
</organism>
<evidence type="ECO:0000256" key="9">
    <source>
        <dbReference type="SAM" id="SignalP"/>
    </source>
</evidence>
<protein>
    <recommendedName>
        <fullName evidence="14">Endothelin-converting enzyme 1</fullName>
    </recommendedName>
</protein>
<dbReference type="PRINTS" id="PR00786">
    <property type="entry name" value="NEPRILYSIN"/>
</dbReference>
<comment type="caution">
    <text evidence="12">The sequence shown here is derived from an EMBL/GenBank/DDBJ whole genome shotgun (WGS) entry which is preliminary data.</text>
</comment>
<dbReference type="PANTHER" id="PTHR11733">
    <property type="entry name" value="ZINC METALLOPROTEASE FAMILY M13 NEPRILYSIN-RELATED"/>
    <property type="match status" value="1"/>
</dbReference>
<dbReference type="InterPro" id="IPR018497">
    <property type="entry name" value="Peptidase_M13_C"/>
</dbReference>
<feature type="domain" description="Peptidase M13 C-terminal" evidence="10">
    <location>
        <begin position="561"/>
        <end position="769"/>
    </location>
</feature>
<reference evidence="12" key="1">
    <citation type="journal article" date="2020" name="Fungal Divers.">
        <title>Resolving the Mortierellaceae phylogeny through synthesis of multi-gene phylogenetics and phylogenomics.</title>
        <authorList>
            <person name="Vandepol N."/>
            <person name="Liber J."/>
            <person name="Desiro A."/>
            <person name="Na H."/>
            <person name="Kennedy M."/>
            <person name="Barry K."/>
            <person name="Grigoriev I.V."/>
            <person name="Miller A.N."/>
            <person name="O'Donnell K."/>
            <person name="Stajich J.E."/>
            <person name="Bonito G."/>
        </authorList>
    </citation>
    <scope>NUCLEOTIDE SEQUENCE</scope>
    <source>
        <strain evidence="12">NVP1</strain>
    </source>
</reference>
<comment type="similarity">
    <text evidence="2">Belongs to the peptidase M13 family.</text>
</comment>
<evidence type="ECO:0000313" key="13">
    <source>
        <dbReference type="Proteomes" id="UP000696485"/>
    </source>
</evidence>
<sequence length="772" mass="86435">MQRLFMMVAISAALQLTTAAPIAPVSEMCNTPHCLQTASNILNDMQASVDPCVDFSQFTCGGYNTREKLLPGEKKNGYLVTIDQQNIDIIRSIVTRNDPKSPVIAKGDATSQRILNKLQSYYGACMDNSQLAKIGRKPLQNEIKKLTDLFPVPSTPPTPNNGTRTPLSPVNRLALSNMWGYSMKHGFELPVAWELLDDETNPGYKMLTAYQAGLGLKDEELYKDAKLLKLYETVIGEMFYIIQGNGNPQKLGAIPKVWQQVGKDVITFEKILAGIVEETPKAAEAESSKRKKRADAGAETGTDPAEEAGDGEEEPVEEEEEDNTIVWDKISDLNEITPSLDWTVIFKTAFPADVPLPENLNMLWKFYFRRLETALETLPLQTTQNYFVWTLMRNLGVNLAESYQKPLAELKKAIPGESAVPSRSRSCIQLVNDNLGDLAGHLFVKATFPEESQIIMNDMIGSLRWSFEKSFWEYNWLDPRTRQAALQKLKAIVPKIGFSTSNPNVGSSASVDEFYRPLAINGQDHFGNQIRTSTWKAETMLRSITKPSDRVKLAAIPQTVNAFYNPNMNSIEILAGILRAPFFDAAVPEYLNYAGIGVVAAHELAHGFDNRGQSYDENGVLRDWWEPSSLEAFENKSKCFIEQYNEYTIDGPEGKKHNVNGWSTLGENIADNGGLKIAYEAWKQRQSNAKHNNSKLPGLEKYTNEQLFFIQYARAHCGNMTPEESIKMLNDDNHSPKKWRINGVVQNSEHFAKAFQCKAGTPMNPSKKCVLL</sequence>
<comment type="cofactor">
    <cofactor evidence="1">
        <name>Zn(2+)</name>
        <dbReference type="ChEBI" id="CHEBI:29105"/>
    </cofactor>
</comment>
<feature type="domain" description="Peptidase M13 N-terminal" evidence="11">
    <location>
        <begin position="51"/>
        <end position="498"/>
    </location>
</feature>
<keyword evidence="5" id="KW-0378">Hydrolase</keyword>
<keyword evidence="3" id="KW-0645">Protease</keyword>
<dbReference type="GO" id="GO:0016485">
    <property type="term" value="P:protein processing"/>
    <property type="evidence" value="ECO:0007669"/>
    <property type="project" value="TreeGrafter"/>
</dbReference>
<dbReference type="PROSITE" id="PS51885">
    <property type="entry name" value="NEPRILYSIN"/>
    <property type="match status" value="1"/>
</dbReference>
<keyword evidence="6" id="KW-0862">Zinc</keyword>
<feature type="region of interest" description="Disordered" evidence="8">
    <location>
        <begin position="282"/>
        <end position="324"/>
    </location>
</feature>
<dbReference type="Gene3D" id="1.10.1380.10">
    <property type="entry name" value="Neutral endopeptidase , domain2"/>
    <property type="match status" value="1"/>
</dbReference>
<evidence type="ECO:0000256" key="5">
    <source>
        <dbReference type="ARBA" id="ARBA00022801"/>
    </source>
</evidence>
<evidence type="ECO:0000259" key="11">
    <source>
        <dbReference type="Pfam" id="PF05649"/>
    </source>
</evidence>
<feature type="signal peptide" evidence="9">
    <location>
        <begin position="1"/>
        <end position="19"/>
    </location>
</feature>
<evidence type="ECO:0000259" key="10">
    <source>
        <dbReference type="Pfam" id="PF01431"/>
    </source>
</evidence>
<keyword evidence="7" id="KW-0482">Metalloprotease</keyword>
<evidence type="ECO:0008006" key="14">
    <source>
        <dbReference type="Google" id="ProtNLM"/>
    </source>
</evidence>
<evidence type="ECO:0000256" key="3">
    <source>
        <dbReference type="ARBA" id="ARBA00022670"/>
    </source>
</evidence>
<dbReference type="AlphaFoldDB" id="A0A9P5VJW4"/>
<keyword evidence="13" id="KW-1185">Reference proteome</keyword>
<accession>A0A9P5VJW4</accession>
<dbReference type="GO" id="GO:0004222">
    <property type="term" value="F:metalloendopeptidase activity"/>
    <property type="evidence" value="ECO:0007669"/>
    <property type="project" value="InterPro"/>
</dbReference>
<dbReference type="SUPFAM" id="SSF55486">
    <property type="entry name" value="Metalloproteases ('zincins'), catalytic domain"/>
    <property type="match status" value="1"/>
</dbReference>
<dbReference type="InterPro" id="IPR042089">
    <property type="entry name" value="Peptidase_M13_dom_2"/>
</dbReference>
<evidence type="ECO:0000256" key="2">
    <source>
        <dbReference type="ARBA" id="ARBA00007357"/>
    </source>
</evidence>
<dbReference type="Pfam" id="PF05649">
    <property type="entry name" value="Peptidase_M13_N"/>
    <property type="match status" value="1"/>
</dbReference>
<dbReference type="Gene3D" id="3.40.390.10">
    <property type="entry name" value="Collagenase (Catalytic Domain)"/>
    <property type="match status" value="1"/>
</dbReference>
<dbReference type="CDD" id="cd08662">
    <property type="entry name" value="M13"/>
    <property type="match status" value="1"/>
</dbReference>
<dbReference type="InterPro" id="IPR024079">
    <property type="entry name" value="MetalloPept_cat_dom_sf"/>
</dbReference>
<proteinExistence type="inferred from homology"/>